<reference evidence="5" key="1">
    <citation type="submission" date="2021-01" db="EMBL/GenBank/DDBJ databases">
        <title>Genomic Encyclopedia of Type Strains, Phase IV (KMG-IV): sequencing the most valuable type-strain genomes for metagenomic binning, comparative biology and taxonomic classification.</title>
        <authorList>
            <person name="Goeker M."/>
        </authorList>
    </citation>
    <scope>NUCLEOTIDE SEQUENCE</scope>
    <source>
        <strain evidence="5">DSM 23230</strain>
    </source>
</reference>
<dbReference type="InterPro" id="IPR001789">
    <property type="entry name" value="Sig_transdc_resp-reg_receiver"/>
</dbReference>
<feature type="domain" description="Response regulatory" evidence="4">
    <location>
        <begin position="5"/>
        <end position="87"/>
    </location>
</feature>
<sequence length="87" mass="10060">MKPINILIIDDQRTIRVLLADILKQMGYKNVDLASTSEEGFKIIQNRLERGKEIDLIDSLISLYYFAKDMFCEIKGLKLITRAKNLV</sequence>
<dbReference type="SUPFAM" id="SSF52172">
    <property type="entry name" value="CheY-like"/>
    <property type="match status" value="1"/>
</dbReference>
<evidence type="ECO:0000256" key="3">
    <source>
        <dbReference type="PROSITE-ProRule" id="PRU00169"/>
    </source>
</evidence>
<name>A0A938XPA3_9FIRM</name>
<comment type="function">
    <text evidence="2">May play the central regulatory role in sporulation. It may be an element of the effector pathway responsible for the activation of sporulation genes in response to nutritional stress. Spo0A may act in concert with spo0H (a sigma factor) to control the expression of some genes that are critical to the sporulation process.</text>
</comment>
<gene>
    <name evidence="5" type="ORF">JOC47_001529</name>
</gene>
<keyword evidence="6" id="KW-1185">Reference proteome</keyword>
<comment type="caution">
    <text evidence="3">Lacks conserved residue(s) required for the propagation of feature annotation.</text>
</comment>
<protein>
    <recommendedName>
        <fullName evidence="1">Stage 0 sporulation protein A homolog</fullName>
    </recommendedName>
</protein>
<dbReference type="AlphaFoldDB" id="A0A938XPA3"/>
<evidence type="ECO:0000313" key="6">
    <source>
        <dbReference type="Proteomes" id="UP000774000"/>
    </source>
</evidence>
<evidence type="ECO:0000313" key="5">
    <source>
        <dbReference type="EMBL" id="MBM7556678.1"/>
    </source>
</evidence>
<evidence type="ECO:0000259" key="4">
    <source>
        <dbReference type="PROSITE" id="PS50110"/>
    </source>
</evidence>
<evidence type="ECO:0000256" key="1">
    <source>
        <dbReference type="ARBA" id="ARBA00018672"/>
    </source>
</evidence>
<keyword evidence="5" id="KW-0238">DNA-binding</keyword>
<evidence type="ECO:0000256" key="2">
    <source>
        <dbReference type="ARBA" id="ARBA00024867"/>
    </source>
</evidence>
<organism evidence="5 6">
    <name type="scientific">Halanaerobacter jeridensis</name>
    <dbReference type="NCBI Taxonomy" id="706427"/>
    <lineage>
        <taxon>Bacteria</taxon>
        <taxon>Bacillati</taxon>
        <taxon>Bacillota</taxon>
        <taxon>Clostridia</taxon>
        <taxon>Halanaerobiales</taxon>
        <taxon>Halobacteroidaceae</taxon>
        <taxon>Halanaerobacter</taxon>
    </lineage>
</organism>
<dbReference type="GO" id="GO:0000160">
    <property type="term" value="P:phosphorelay signal transduction system"/>
    <property type="evidence" value="ECO:0007669"/>
    <property type="project" value="InterPro"/>
</dbReference>
<accession>A0A938XPA3</accession>
<dbReference type="Proteomes" id="UP000774000">
    <property type="component" value="Unassembled WGS sequence"/>
</dbReference>
<dbReference type="EMBL" id="JAFBDQ010000006">
    <property type="protein sequence ID" value="MBM7556678.1"/>
    <property type="molecule type" value="Genomic_DNA"/>
</dbReference>
<dbReference type="PROSITE" id="PS50110">
    <property type="entry name" value="RESPONSE_REGULATORY"/>
    <property type="match status" value="1"/>
</dbReference>
<dbReference type="GO" id="GO:0003677">
    <property type="term" value="F:DNA binding"/>
    <property type="evidence" value="ECO:0007669"/>
    <property type="project" value="UniProtKB-KW"/>
</dbReference>
<proteinExistence type="predicted"/>
<comment type="caution">
    <text evidence="5">The sequence shown here is derived from an EMBL/GenBank/DDBJ whole genome shotgun (WGS) entry which is preliminary data.</text>
</comment>
<dbReference type="InterPro" id="IPR011006">
    <property type="entry name" value="CheY-like_superfamily"/>
</dbReference>
<dbReference type="Gene3D" id="3.40.50.2300">
    <property type="match status" value="1"/>
</dbReference>